<gene>
    <name evidence="1" type="ORF">GDO81_008407</name>
</gene>
<sequence>MERLTGLPDVPLLIMGDFNPVFDESVDSLMTVDRGGSRFTLLGRWCVEVGLHDLWWERNVWVCQYSCASSTYSSLSRIDMILG</sequence>
<protein>
    <recommendedName>
        <fullName evidence="3">Endonuclease/exonuclease/phosphatase domain-containing protein</fullName>
    </recommendedName>
</protein>
<dbReference type="InterPro" id="IPR036691">
    <property type="entry name" value="Endo/exonu/phosph_ase_sf"/>
</dbReference>
<dbReference type="SUPFAM" id="SSF56219">
    <property type="entry name" value="DNase I-like"/>
    <property type="match status" value="1"/>
</dbReference>
<evidence type="ECO:0000313" key="1">
    <source>
        <dbReference type="EMBL" id="KAG8583434.1"/>
    </source>
</evidence>
<comment type="caution">
    <text evidence="1">The sequence shown here is derived from an EMBL/GenBank/DDBJ whole genome shotgun (WGS) entry which is preliminary data.</text>
</comment>
<reference evidence="1" key="1">
    <citation type="thesis" date="2020" institute="ProQuest LLC" country="789 East Eisenhower Parkway, Ann Arbor, MI, USA">
        <title>Comparative Genomics and Chromosome Evolution.</title>
        <authorList>
            <person name="Mudd A.B."/>
        </authorList>
    </citation>
    <scope>NUCLEOTIDE SEQUENCE</scope>
    <source>
        <strain evidence="1">237g6f4</strain>
        <tissue evidence="1">Blood</tissue>
    </source>
</reference>
<dbReference type="AlphaFoldDB" id="A0AAV7CEE8"/>
<accession>A0AAV7CEE8</accession>
<dbReference type="EMBL" id="WNYA01000003">
    <property type="protein sequence ID" value="KAG8583434.1"/>
    <property type="molecule type" value="Genomic_DNA"/>
</dbReference>
<evidence type="ECO:0000313" key="2">
    <source>
        <dbReference type="Proteomes" id="UP000824782"/>
    </source>
</evidence>
<name>A0AAV7CEE8_ENGPU</name>
<proteinExistence type="predicted"/>
<evidence type="ECO:0008006" key="3">
    <source>
        <dbReference type="Google" id="ProtNLM"/>
    </source>
</evidence>
<organism evidence="1 2">
    <name type="scientific">Engystomops pustulosus</name>
    <name type="common">Tungara frog</name>
    <name type="synonym">Physalaemus pustulosus</name>
    <dbReference type="NCBI Taxonomy" id="76066"/>
    <lineage>
        <taxon>Eukaryota</taxon>
        <taxon>Metazoa</taxon>
        <taxon>Chordata</taxon>
        <taxon>Craniata</taxon>
        <taxon>Vertebrata</taxon>
        <taxon>Euteleostomi</taxon>
        <taxon>Amphibia</taxon>
        <taxon>Batrachia</taxon>
        <taxon>Anura</taxon>
        <taxon>Neobatrachia</taxon>
        <taxon>Hyloidea</taxon>
        <taxon>Leptodactylidae</taxon>
        <taxon>Leiuperinae</taxon>
        <taxon>Engystomops</taxon>
    </lineage>
</organism>
<dbReference type="Proteomes" id="UP000824782">
    <property type="component" value="Unassembled WGS sequence"/>
</dbReference>
<keyword evidence="2" id="KW-1185">Reference proteome</keyword>
<dbReference type="Gene3D" id="3.60.10.10">
    <property type="entry name" value="Endonuclease/exonuclease/phosphatase"/>
    <property type="match status" value="1"/>
</dbReference>